<dbReference type="eggNOG" id="COG2834">
    <property type="taxonomic scope" value="Bacteria"/>
</dbReference>
<reference evidence="3 4" key="1">
    <citation type="submission" date="2013-08" db="EMBL/GenBank/DDBJ databases">
        <title>Intrasporangium oryzae NRRL B-24470.</title>
        <authorList>
            <person name="Liu H."/>
            <person name="Wang G."/>
        </authorList>
    </citation>
    <scope>NUCLEOTIDE SEQUENCE [LARGE SCALE GENOMIC DNA]</scope>
    <source>
        <strain evidence="3 4">NRRL B-24470</strain>
    </source>
</reference>
<dbReference type="RefSeq" id="WP_034806406.1">
    <property type="nucleotide sequence ID" value="NZ_AWSA01000025.1"/>
</dbReference>
<dbReference type="EMBL" id="AWSA01000025">
    <property type="protein sequence ID" value="EWT01250.1"/>
    <property type="molecule type" value="Genomic_DNA"/>
</dbReference>
<keyword evidence="2" id="KW-1133">Transmembrane helix</keyword>
<evidence type="ECO:0000313" key="3">
    <source>
        <dbReference type="EMBL" id="EWT01250.1"/>
    </source>
</evidence>
<dbReference type="AlphaFoldDB" id="W9G5D9"/>
<keyword evidence="2" id="KW-0812">Transmembrane</keyword>
<gene>
    <name evidence="3" type="ORF">N865_05570</name>
</gene>
<dbReference type="STRING" id="1386089.N865_05570"/>
<dbReference type="Proteomes" id="UP000019489">
    <property type="component" value="Unassembled WGS sequence"/>
</dbReference>
<proteinExistence type="predicted"/>
<feature type="region of interest" description="Disordered" evidence="1">
    <location>
        <begin position="276"/>
        <end position="317"/>
    </location>
</feature>
<comment type="caution">
    <text evidence="3">The sequence shown here is derived from an EMBL/GenBank/DDBJ whole genome shotgun (WGS) entry which is preliminary data.</text>
</comment>
<feature type="compositionally biased region" description="Polar residues" evidence="1">
    <location>
        <begin position="299"/>
        <end position="309"/>
    </location>
</feature>
<feature type="transmembrane region" description="Helical" evidence="2">
    <location>
        <begin position="12"/>
        <end position="30"/>
    </location>
</feature>
<dbReference type="InterPro" id="IPR029046">
    <property type="entry name" value="LolA/LolB/LppX"/>
</dbReference>
<dbReference type="Gene3D" id="2.50.20.10">
    <property type="entry name" value="Lipoprotein localisation LolA/LolB/LppX"/>
    <property type="match status" value="1"/>
</dbReference>
<protein>
    <recommendedName>
        <fullName evidence="5">MucB/RseB N-terminal domain-containing protein</fullName>
    </recommendedName>
</protein>
<dbReference type="PATRIC" id="fig|1386089.3.peg.2514"/>
<organism evidence="3 4">
    <name type="scientific">Intrasporangium oryzae NRRL B-24470</name>
    <dbReference type="NCBI Taxonomy" id="1386089"/>
    <lineage>
        <taxon>Bacteria</taxon>
        <taxon>Bacillati</taxon>
        <taxon>Actinomycetota</taxon>
        <taxon>Actinomycetes</taxon>
        <taxon>Micrococcales</taxon>
        <taxon>Intrasporangiaceae</taxon>
        <taxon>Intrasporangium</taxon>
    </lineage>
</organism>
<name>W9G5D9_9MICO</name>
<evidence type="ECO:0000256" key="1">
    <source>
        <dbReference type="SAM" id="MobiDB-lite"/>
    </source>
</evidence>
<accession>W9G5D9</accession>
<dbReference type="PANTHER" id="PTHR37507">
    <property type="entry name" value="SPORULATION PROTEIN YDCC"/>
    <property type="match status" value="1"/>
</dbReference>
<keyword evidence="2" id="KW-0472">Membrane</keyword>
<dbReference type="OrthoDB" id="4822274at2"/>
<dbReference type="InterPro" id="IPR052944">
    <property type="entry name" value="Sporulation_related"/>
</dbReference>
<evidence type="ECO:0000256" key="2">
    <source>
        <dbReference type="SAM" id="Phobius"/>
    </source>
</evidence>
<dbReference type="PANTHER" id="PTHR37507:SF2">
    <property type="entry name" value="SPORULATION PROTEIN YDCC"/>
    <property type="match status" value="1"/>
</dbReference>
<sequence length="407" mass="41234">MTYFAQHPRARWIAPTAAVAVIGATSFLVTRTATADAGLPPRTAAQLLADVQKASLESLSGTVVQTADLGLPQIPGLSGSSGGPGGASSSLTSLLAGSHTLRVWFAGPTQQRVAVIGNLGESDIIRNGTDLWLWSSHDKTAEHHVLGSGPKRDAAHADRPAGLPTGIPTGLASGMPSQLPTTPDQAAQQALAVLGTTTTVSTSGTAVVAGRQAYELVLAPKGTTTSRIAQIRIAIDAEKHIPLRVQVYSTKISNPAFEVGFTAVDFSKPDARQFAFNPPPGTTVTQSGSLKPGGAATNRLPSQSGTPATGTKPAAPKIVGTGWSTVAVTTLPAATDSAGATGATGAAGTSLQKQLNGILRSIPTVSGSWGRGHLLDGTLFSVALTDDGRVAVGAVAPEQLFTALSAK</sequence>
<evidence type="ECO:0008006" key="5">
    <source>
        <dbReference type="Google" id="ProtNLM"/>
    </source>
</evidence>
<keyword evidence="4" id="KW-1185">Reference proteome</keyword>
<dbReference type="SUPFAM" id="SSF89392">
    <property type="entry name" value="Prokaryotic lipoproteins and lipoprotein localization factors"/>
    <property type="match status" value="1"/>
</dbReference>
<evidence type="ECO:0000313" key="4">
    <source>
        <dbReference type="Proteomes" id="UP000019489"/>
    </source>
</evidence>